<keyword evidence="2" id="KW-1185">Reference proteome</keyword>
<comment type="caution">
    <text evidence="1">The sequence shown here is derived from an EMBL/GenBank/DDBJ whole genome shotgun (WGS) entry which is preliminary data.</text>
</comment>
<organism evidence="1 2">
    <name type="scientific">Holotrichia oblita</name>
    <name type="common">Chafer beetle</name>
    <dbReference type="NCBI Taxonomy" id="644536"/>
    <lineage>
        <taxon>Eukaryota</taxon>
        <taxon>Metazoa</taxon>
        <taxon>Ecdysozoa</taxon>
        <taxon>Arthropoda</taxon>
        <taxon>Hexapoda</taxon>
        <taxon>Insecta</taxon>
        <taxon>Pterygota</taxon>
        <taxon>Neoptera</taxon>
        <taxon>Endopterygota</taxon>
        <taxon>Coleoptera</taxon>
        <taxon>Polyphaga</taxon>
        <taxon>Scarabaeiformia</taxon>
        <taxon>Scarabaeidae</taxon>
        <taxon>Melolonthinae</taxon>
        <taxon>Holotrichia</taxon>
    </lineage>
</organism>
<protein>
    <submittedName>
        <fullName evidence="1">Rap gtpase-activating protein</fullName>
    </submittedName>
</protein>
<reference evidence="1" key="1">
    <citation type="submission" date="2022-04" db="EMBL/GenBank/DDBJ databases">
        <title>Chromosome-scale genome assembly of Holotrichia oblita Faldermann.</title>
        <authorList>
            <person name="Rongchong L."/>
        </authorList>
    </citation>
    <scope>NUCLEOTIDE SEQUENCE</scope>
    <source>
        <strain evidence="1">81SQS9</strain>
    </source>
</reference>
<proteinExistence type="predicted"/>
<evidence type="ECO:0000313" key="2">
    <source>
        <dbReference type="Proteomes" id="UP001056778"/>
    </source>
</evidence>
<gene>
    <name evidence="1" type="ORF">MML48_4g00005668</name>
</gene>
<name>A0ACB9T894_HOLOL</name>
<dbReference type="Proteomes" id="UP001056778">
    <property type="component" value="Chromosome 4"/>
</dbReference>
<sequence>MYEETVLINELMDGYPDINIVGAMAIELGEPLVADEVEERIVVPRNSNYYEETIPQYMGDLLVDHFRMSRGAFEQLTKIMQNTGLLPRDITIPVEKRLLFTIWVLAKPESFLAAGDRFGFAKSKANGVFKEMVNIFVSLLPQFITWPHNHAEAEWVSILLRYLSINNQ</sequence>
<accession>A0ACB9T894</accession>
<evidence type="ECO:0000313" key="1">
    <source>
        <dbReference type="EMBL" id="KAI4462984.1"/>
    </source>
</evidence>
<dbReference type="EMBL" id="CM043018">
    <property type="protein sequence ID" value="KAI4462984.1"/>
    <property type="molecule type" value="Genomic_DNA"/>
</dbReference>